<dbReference type="InterPro" id="IPR051333">
    <property type="entry name" value="CLIP_Serine_Protease"/>
</dbReference>
<dbReference type="SUPFAM" id="SSF50494">
    <property type="entry name" value="Trypsin-like serine proteases"/>
    <property type="match status" value="2"/>
</dbReference>
<dbReference type="AlphaFoldDB" id="A0A1A9WU93"/>
<dbReference type="Proteomes" id="UP000091820">
    <property type="component" value="Unassembled WGS sequence"/>
</dbReference>
<sequence length="552" mass="63977">MFIYLKKIFIIFCVLSVYLKYSSGHEVSIEKSARQANKTDLGFDDISKLVAEKKMPSDKPTYLVRLTWFDQKERRWEVVTGVILKEDIILTQYAPDLSNTKSVGYCLLTFNSDGVRSKDVRIWKQAARRYDSQKKDEYYITLVKLITKIDLNGNFMSLSIFDLETLPNCGERVIVFTPSNNEFVYTVANMSCKHRIGGAFINHNDNRFCITVEKKPLACELTNLLRGSPVLYDDQIIGVADHNVYLKCDTLVNKFVHVGEVIKHKLWIKETIEKLRITNIYSAISKHMVFYGVEQQIKGVAVIIDQKHVLTNYASDGSFYNRFHFRDKVRTNSSNGNISDSIEYGFIVHGTPNLTIESRPPADNVITYKKRLPTVTSSLNANDIKLIELDKDITFYRRARPIPLLEAKYPLKGAHCYVVTPFTQDIDHIDFNYKNKFSFLEHEMKLSEIEVDLWTYAMCKDYVKYLTKDQFCMRIHREIDERDHCRYIRSGTPVICDSMLVGIVNELKSCSQEMPRPCTNIHPYKEWINSKTREAKSKPPKFLEVASLKKEL</sequence>
<reference evidence="4" key="1">
    <citation type="submission" date="2014-03" db="EMBL/GenBank/DDBJ databases">
        <authorList>
            <person name="Aksoy S."/>
            <person name="Warren W."/>
            <person name="Wilson R.K."/>
        </authorList>
    </citation>
    <scope>NUCLEOTIDE SEQUENCE [LARGE SCALE GENOMIC DNA]</scope>
    <source>
        <strain evidence="4">IAEA</strain>
    </source>
</reference>
<dbReference type="PANTHER" id="PTHR24260:SF136">
    <property type="entry name" value="GH08193P-RELATED"/>
    <property type="match status" value="1"/>
</dbReference>
<dbReference type="Pfam" id="PF00089">
    <property type="entry name" value="Trypsin"/>
    <property type="match status" value="1"/>
</dbReference>
<feature type="domain" description="Peptidase S1" evidence="2">
    <location>
        <begin position="276"/>
        <end position="528"/>
    </location>
</feature>
<keyword evidence="4" id="KW-1185">Reference proteome</keyword>
<evidence type="ECO:0000313" key="4">
    <source>
        <dbReference type="Proteomes" id="UP000091820"/>
    </source>
</evidence>
<protein>
    <recommendedName>
        <fullName evidence="2">Peptidase S1 domain-containing protein</fullName>
    </recommendedName>
</protein>
<evidence type="ECO:0000313" key="3">
    <source>
        <dbReference type="EnsemblMetazoa" id="GBRI032339-PA"/>
    </source>
</evidence>
<dbReference type="SMART" id="SM00020">
    <property type="entry name" value="Tryp_SPc"/>
    <property type="match status" value="1"/>
</dbReference>
<dbReference type="GO" id="GO:0004252">
    <property type="term" value="F:serine-type endopeptidase activity"/>
    <property type="evidence" value="ECO:0007669"/>
    <property type="project" value="InterPro"/>
</dbReference>
<feature type="chain" id="PRO_5008400697" description="Peptidase S1 domain-containing protein" evidence="1">
    <location>
        <begin position="25"/>
        <end position="552"/>
    </location>
</feature>
<organism evidence="3 4">
    <name type="scientific">Glossina brevipalpis</name>
    <dbReference type="NCBI Taxonomy" id="37001"/>
    <lineage>
        <taxon>Eukaryota</taxon>
        <taxon>Metazoa</taxon>
        <taxon>Ecdysozoa</taxon>
        <taxon>Arthropoda</taxon>
        <taxon>Hexapoda</taxon>
        <taxon>Insecta</taxon>
        <taxon>Pterygota</taxon>
        <taxon>Neoptera</taxon>
        <taxon>Endopterygota</taxon>
        <taxon>Diptera</taxon>
        <taxon>Brachycera</taxon>
        <taxon>Muscomorpha</taxon>
        <taxon>Hippoboscoidea</taxon>
        <taxon>Glossinidae</taxon>
        <taxon>Glossina</taxon>
    </lineage>
</organism>
<dbReference type="STRING" id="37001.A0A1A9WU93"/>
<dbReference type="PANTHER" id="PTHR24260">
    <property type="match status" value="1"/>
</dbReference>
<dbReference type="VEuPathDB" id="VectorBase:GBRI032339"/>
<evidence type="ECO:0000256" key="1">
    <source>
        <dbReference type="SAM" id="SignalP"/>
    </source>
</evidence>
<dbReference type="InterPro" id="IPR043504">
    <property type="entry name" value="Peptidase_S1_PA_chymotrypsin"/>
</dbReference>
<evidence type="ECO:0000259" key="2">
    <source>
        <dbReference type="SMART" id="SM00020"/>
    </source>
</evidence>
<dbReference type="Gene3D" id="2.40.10.10">
    <property type="entry name" value="Trypsin-like serine proteases"/>
    <property type="match status" value="1"/>
</dbReference>
<dbReference type="EnsemblMetazoa" id="GBRI032339-RA">
    <property type="protein sequence ID" value="GBRI032339-PA"/>
    <property type="gene ID" value="GBRI032339"/>
</dbReference>
<accession>A0A1A9WU93</accession>
<reference evidence="3" key="2">
    <citation type="submission" date="2020-05" db="UniProtKB">
        <authorList>
            <consortium name="EnsemblMetazoa"/>
        </authorList>
    </citation>
    <scope>IDENTIFICATION</scope>
    <source>
        <strain evidence="3">IAEA</strain>
    </source>
</reference>
<dbReference type="InterPro" id="IPR009003">
    <property type="entry name" value="Peptidase_S1_PA"/>
</dbReference>
<name>A0A1A9WU93_9MUSC</name>
<dbReference type="GO" id="GO:0006508">
    <property type="term" value="P:proteolysis"/>
    <property type="evidence" value="ECO:0007669"/>
    <property type="project" value="InterPro"/>
</dbReference>
<proteinExistence type="predicted"/>
<keyword evidence="1" id="KW-0732">Signal</keyword>
<feature type="signal peptide" evidence="1">
    <location>
        <begin position="1"/>
        <end position="24"/>
    </location>
</feature>
<dbReference type="InterPro" id="IPR001254">
    <property type="entry name" value="Trypsin_dom"/>
</dbReference>